<dbReference type="EMBL" id="CP004021">
    <property type="protein sequence ID" value="AKK19705.1"/>
    <property type="molecule type" value="Genomic_DNA"/>
</dbReference>
<gene>
    <name evidence="2" type="ORF">G293_00240</name>
</gene>
<feature type="compositionally biased region" description="Basic residues" evidence="1">
    <location>
        <begin position="1"/>
        <end position="17"/>
    </location>
</feature>
<dbReference type="RefSeq" id="WP_047263804.1">
    <property type="nucleotide sequence ID" value="NZ_CP004021.1"/>
</dbReference>
<evidence type="ECO:0000313" key="3">
    <source>
        <dbReference type="Proteomes" id="UP000035503"/>
    </source>
</evidence>
<accession>A0A0G3I395</accession>
<dbReference type="PATRIC" id="fig|1277257.4.peg.54"/>
<dbReference type="Proteomes" id="UP000035503">
    <property type="component" value="Chromosome"/>
</dbReference>
<keyword evidence="3" id="KW-1185">Reference proteome</keyword>
<evidence type="ECO:0000313" key="2">
    <source>
        <dbReference type="EMBL" id="AKK19705.1"/>
    </source>
</evidence>
<sequence length="189" mass="21674">MKHKKKKSIGRPCKKGVSRTDSGRISRSKKAKFSPEKTAQEARMRIFGLSAFQAAQAESGNRVGRLRLTGKISSEQYQAFIRFSHQYHQYMNMIQAPNSLQRSGEQRNTSIYNEDADTKRRLSIKKRWMSLKQAINEAQEKSSYSLWKSLEYFLKRDDGIAYATPLSLIVSLSYATDILVHHYGITSNT</sequence>
<dbReference type="OrthoDB" id="8273490at2"/>
<proteinExistence type="predicted"/>
<reference evidence="2 3" key="1">
    <citation type="journal article" date="2015" name="Genome Announc.">
        <title>Complete Genome Sequence of 'Candidatus Liberibacter africanus,' a Bacterium Associated with Citrus Huanglongbing.</title>
        <authorList>
            <person name="Lin H."/>
            <person name="Pietersen G."/>
            <person name="Han C."/>
            <person name="Read D.A."/>
            <person name="Lou B."/>
            <person name="Gupta G."/>
            <person name="Civerolo E.L."/>
        </authorList>
    </citation>
    <scope>NUCLEOTIDE SEQUENCE [LARGE SCALE GENOMIC DNA]</scope>
    <source>
        <strain evidence="2 3">PTSAPSY</strain>
    </source>
</reference>
<protein>
    <submittedName>
        <fullName evidence="2">Uncharacterized protein</fullName>
    </submittedName>
</protein>
<name>A0A0G3I395_LIBAF</name>
<evidence type="ECO:0000256" key="1">
    <source>
        <dbReference type="SAM" id="MobiDB-lite"/>
    </source>
</evidence>
<feature type="region of interest" description="Disordered" evidence="1">
    <location>
        <begin position="1"/>
        <end position="39"/>
    </location>
</feature>
<organism evidence="2 3">
    <name type="scientific">Candidatus Liberibacter africanus PTSAPSY</name>
    <dbReference type="NCBI Taxonomy" id="1277257"/>
    <lineage>
        <taxon>Bacteria</taxon>
        <taxon>Pseudomonadati</taxon>
        <taxon>Pseudomonadota</taxon>
        <taxon>Alphaproteobacteria</taxon>
        <taxon>Hyphomicrobiales</taxon>
        <taxon>Rhizobiaceae</taxon>
        <taxon>Liberibacter</taxon>
    </lineage>
</organism>
<dbReference type="KEGG" id="lau:G293_00240"/>
<dbReference type="AlphaFoldDB" id="A0A0G3I395"/>
<dbReference type="STRING" id="1277257.G293_00240"/>